<evidence type="ECO:0000256" key="7">
    <source>
        <dbReference type="PROSITE-ProRule" id="PRU00035"/>
    </source>
</evidence>
<evidence type="ECO:0000256" key="2">
    <source>
        <dbReference type="ARBA" id="ARBA00023015"/>
    </source>
</evidence>
<dbReference type="PANTHER" id="PTHR46136:SF1">
    <property type="entry name" value="TRANSCRIPTION FACTOR GTE11-RELATED"/>
    <property type="match status" value="1"/>
</dbReference>
<dbReference type="CDD" id="cd05506">
    <property type="entry name" value="Bromo_plant1"/>
    <property type="match status" value="1"/>
</dbReference>
<dbReference type="Pfam" id="PF17035">
    <property type="entry name" value="BET"/>
    <property type="match status" value="1"/>
</dbReference>
<evidence type="ECO:0000313" key="11">
    <source>
        <dbReference type="EMBL" id="KAC9521246.1"/>
    </source>
</evidence>
<comment type="subcellular location">
    <subcellularLocation>
        <location evidence="1">Nucleus</location>
    </subcellularLocation>
</comment>
<dbReference type="GO" id="GO:0005634">
    <property type="term" value="C:nucleus"/>
    <property type="evidence" value="ECO:0007669"/>
    <property type="project" value="UniProtKB-SubCell"/>
</dbReference>
<dbReference type="PROSITE" id="PS51525">
    <property type="entry name" value="NET"/>
    <property type="match status" value="1"/>
</dbReference>
<comment type="caution">
    <text evidence="11">The sequence shown here is derived from an EMBL/GenBank/DDBJ whole genome shotgun (WGS) entry which is preliminary data.</text>
</comment>
<keyword evidence="4 7" id="KW-0103">Bromodomain</keyword>
<dbReference type="Gene3D" id="1.20.1270.220">
    <property type="match status" value="1"/>
</dbReference>
<dbReference type="OrthoDB" id="21449at2759"/>
<feature type="domain" description="Bromo" evidence="9">
    <location>
        <begin position="174"/>
        <end position="246"/>
    </location>
</feature>
<evidence type="ECO:0000313" key="12">
    <source>
        <dbReference type="Proteomes" id="UP000326396"/>
    </source>
</evidence>
<evidence type="ECO:0000256" key="6">
    <source>
        <dbReference type="ARBA" id="ARBA00023242"/>
    </source>
</evidence>
<gene>
    <name evidence="11" type="ORF">E3N88_45698</name>
</gene>
<feature type="region of interest" description="Disordered" evidence="8">
    <location>
        <begin position="1"/>
        <end position="29"/>
    </location>
</feature>
<dbReference type="PANTHER" id="PTHR46136">
    <property type="entry name" value="TRANSCRIPTION FACTOR GTE8"/>
    <property type="match status" value="1"/>
</dbReference>
<dbReference type="InterPro" id="IPR037377">
    <property type="entry name" value="GTE_bromo"/>
</dbReference>
<evidence type="ECO:0000256" key="1">
    <source>
        <dbReference type="ARBA" id="ARBA00004123"/>
    </source>
</evidence>
<dbReference type="InterPro" id="IPR036427">
    <property type="entry name" value="Bromodomain-like_sf"/>
</dbReference>
<keyword evidence="3" id="KW-0175">Coiled coil</keyword>
<feature type="region of interest" description="Disordered" evidence="8">
    <location>
        <begin position="437"/>
        <end position="476"/>
    </location>
</feature>
<dbReference type="SMART" id="SM00297">
    <property type="entry name" value="BROMO"/>
    <property type="match status" value="1"/>
</dbReference>
<dbReference type="EMBL" id="SZYD01002465">
    <property type="protein sequence ID" value="KAC9521246.1"/>
    <property type="molecule type" value="Genomic_DNA"/>
</dbReference>
<protein>
    <recommendedName>
        <fullName evidence="13">Bromo domain-containing protein</fullName>
    </recommendedName>
</protein>
<dbReference type="InterPro" id="IPR038336">
    <property type="entry name" value="NET_sf"/>
</dbReference>
<dbReference type="SUPFAM" id="SSF47370">
    <property type="entry name" value="Bromodomain"/>
    <property type="match status" value="1"/>
</dbReference>
<feature type="domain" description="NET" evidence="10">
    <location>
        <begin position="301"/>
        <end position="383"/>
    </location>
</feature>
<feature type="region of interest" description="Disordered" evidence="8">
    <location>
        <begin position="499"/>
        <end position="557"/>
    </location>
</feature>
<dbReference type="InterPro" id="IPR052442">
    <property type="entry name" value="Env_Response_Regulator"/>
</dbReference>
<keyword evidence="5" id="KW-0804">Transcription</keyword>
<evidence type="ECO:0000259" key="9">
    <source>
        <dbReference type="PROSITE" id="PS50014"/>
    </source>
</evidence>
<organism evidence="11 12">
    <name type="scientific">Mikania micrantha</name>
    <name type="common">bitter vine</name>
    <dbReference type="NCBI Taxonomy" id="192012"/>
    <lineage>
        <taxon>Eukaryota</taxon>
        <taxon>Viridiplantae</taxon>
        <taxon>Streptophyta</taxon>
        <taxon>Embryophyta</taxon>
        <taxon>Tracheophyta</taxon>
        <taxon>Spermatophyta</taxon>
        <taxon>Magnoliopsida</taxon>
        <taxon>eudicotyledons</taxon>
        <taxon>Gunneridae</taxon>
        <taxon>Pentapetalae</taxon>
        <taxon>asterids</taxon>
        <taxon>campanulids</taxon>
        <taxon>Asterales</taxon>
        <taxon>Asteraceae</taxon>
        <taxon>Asteroideae</taxon>
        <taxon>Heliantheae alliance</taxon>
        <taxon>Eupatorieae</taxon>
        <taxon>Mikania</taxon>
    </lineage>
</organism>
<dbReference type="InterPro" id="IPR001487">
    <property type="entry name" value="Bromodomain"/>
</dbReference>
<dbReference type="Pfam" id="PF00439">
    <property type="entry name" value="Bromodomain"/>
    <property type="match status" value="1"/>
</dbReference>
<evidence type="ECO:0000259" key="10">
    <source>
        <dbReference type="PROSITE" id="PS51525"/>
    </source>
</evidence>
<evidence type="ECO:0000256" key="3">
    <source>
        <dbReference type="ARBA" id="ARBA00023054"/>
    </source>
</evidence>
<dbReference type="PROSITE" id="PS50014">
    <property type="entry name" value="BROMODOMAIN_2"/>
    <property type="match status" value="1"/>
</dbReference>
<dbReference type="InterPro" id="IPR027353">
    <property type="entry name" value="NET_dom"/>
</dbReference>
<dbReference type="Proteomes" id="UP000326396">
    <property type="component" value="Unassembled WGS sequence"/>
</dbReference>
<evidence type="ECO:0008006" key="13">
    <source>
        <dbReference type="Google" id="ProtNLM"/>
    </source>
</evidence>
<sequence>MAKKDRFPDAYSGGFLPNEESEGSGCSGHDLNETFGYENSRGPVKKWIKLSSASHDGFGVPIQSIPLPTLAYSEKQKWLLRLRSELDHIRTFQKRVVVDRAFVTMSSSSNIVSCSNVQGNQTNMRRSVDPQTQKVSSLNRGATERLQSVNRPAQLETFSLLLRKQCEGLLNKLISHQHGWVFNKPVDVVALKIPDYVNVIKKPMDLGTIKAKLGSGNYSSPMQFLADVRLTFSNAMTYNPPGNDVHIMADVLSKFFELRWKPIEKKLLVNGSQQQAVHEDIDLVKPMPSSKKRKTTSVQPVLLREPVKPMMSNDEKHRLSRDLETHLGDLPDNIINFLRLHGSSRNDGGEDEIEIEIDNLNSGILFDLRKLLDDYLQEKQNHAKSEPCVIELLNESGLSNSTMQLYKDLAGNEPPASSNPSVELDKGTDINKNKEAHVSVSDNAEQISQQKPNSIESDSQKDDGDSAPSERQVSPDKLYRAALLKNRFADTILKAREKTFNQDEKADPEKLRREKEQLENQKRKEKARLQAEAKAAEDARRRVEAEAAAEAKRKRDLEREAARQALLKMEKTIEIDETSRFLKDLEMLRTADPEQLMPSCLDESSPEHESQDGLGSFKFGSSNPLEQLGLYMKRDEHEDEEEPPATDTNGHEVLSNDVEEGEIK</sequence>
<feature type="compositionally biased region" description="Polar residues" evidence="8">
    <location>
        <begin position="440"/>
        <end position="457"/>
    </location>
</feature>
<evidence type="ECO:0000256" key="8">
    <source>
        <dbReference type="SAM" id="MobiDB-lite"/>
    </source>
</evidence>
<feature type="region of interest" description="Disordered" evidence="8">
    <location>
        <begin position="593"/>
        <end position="664"/>
    </location>
</feature>
<name>A0A5N6L8E2_9ASTR</name>
<dbReference type="PRINTS" id="PR00503">
    <property type="entry name" value="BROMODOMAIN"/>
</dbReference>
<evidence type="ECO:0000256" key="4">
    <source>
        <dbReference type="ARBA" id="ARBA00023117"/>
    </source>
</evidence>
<keyword evidence="6" id="KW-0539">Nucleus</keyword>
<accession>A0A5N6L8E2</accession>
<dbReference type="Gene3D" id="1.20.920.10">
    <property type="entry name" value="Bromodomain-like"/>
    <property type="match status" value="1"/>
</dbReference>
<keyword evidence="2" id="KW-0805">Transcription regulation</keyword>
<feature type="region of interest" description="Disordered" evidence="8">
    <location>
        <begin position="408"/>
        <end position="427"/>
    </location>
</feature>
<reference evidence="11 12" key="1">
    <citation type="submission" date="2019-05" db="EMBL/GenBank/DDBJ databases">
        <title>Mikania micrantha, genome provides insights into the molecular mechanism of rapid growth.</title>
        <authorList>
            <person name="Liu B."/>
        </authorList>
    </citation>
    <scope>NUCLEOTIDE SEQUENCE [LARGE SCALE GENOMIC DNA]</scope>
    <source>
        <strain evidence="11">NLD-2019</strain>
        <tissue evidence="11">Leaf</tissue>
    </source>
</reference>
<dbReference type="AlphaFoldDB" id="A0A5N6L8E2"/>
<evidence type="ECO:0000256" key="5">
    <source>
        <dbReference type="ARBA" id="ARBA00023163"/>
    </source>
</evidence>
<proteinExistence type="predicted"/>
<keyword evidence="12" id="KW-1185">Reference proteome</keyword>